<dbReference type="CTD" id="58157"/>
<keyword evidence="8" id="KW-0408">Iron</keyword>
<evidence type="ECO:0000256" key="9">
    <source>
        <dbReference type="ARBA" id="ARBA00023128"/>
    </source>
</evidence>
<evidence type="ECO:0000256" key="3">
    <source>
        <dbReference type="ARBA" id="ARBA00008705"/>
    </source>
</evidence>
<gene>
    <name evidence="16" type="primary">NGB</name>
</gene>
<evidence type="ECO:0000256" key="14">
    <source>
        <dbReference type="RuleBase" id="RU000356"/>
    </source>
</evidence>
<dbReference type="AlphaFoldDB" id="A0A670HVX1"/>
<dbReference type="GO" id="GO:0005829">
    <property type="term" value="C:cytosol"/>
    <property type="evidence" value="ECO:0007669"/>
    <property type="project" value="UniProtKB-SubCell"/>
</dbReference>
<evidence type="ECO:0000256" key="4">
    <source>
        <dbReference type="ARBA" id="ARBA00022490"/>
    </source>
</evidence>
<evidence type="ECO:0000256" key="7">
    <source>
        <dbReference type="ARBA" id="ARBA00023002"/>
    </source>
</evidence>
<proteinExistence type="inferred from homology"/>
<keyword evidence="4" id="KW-0963">Cytoplasm</keyword>
<dbReference type="PANTHER" id="PTHR46458">
    <property type="entry name" value="BLR2807 PROTEIN"/>
    <property type="match status" value="1"/>
</dbReference>
<evidence type="ECO:0000256" key="12">
    <source>
        <dbReference type="ARBA" id="ARBA00045651"/>
    </source>
</evidence>
<evidence type="ECO:0000256" key="8">
    <source>
        <dbReference type="ARBA" id="ARBA00023004"/>
    </source>
</evidence>
<dbReference type="Proteomes" id="UP000472272">
    <property type="component" value="Chromosome 1"/>
</dbReference>
<organism evidence="16 17">
    <name type="scientific">Podarcis muralis</name>
    <name type="common">Wall lizard</name>
    <name type="synonym">Lacerta muralis</name>
    <dbReference type="NCBI Taxonomy" id="64176"/>
    <lineage>
        <taxon>Eukaryota</taxon>
        <taxon>Metazoa</taxon>
        <taxon>Chordata</taxon>
        <taxon>Craniata</taxon>
        <taxon>Vertebrata</taxon>
        <taxon>Euteleostomi</taxon>
        <taxon>Lepidosauria</taxon>
        <taxon>Squamata</taxon>
        <taxon>Bifurcata</taxon>
        <taxon>Unidentata</taxon>
        <taxon>Episquamata</taxon>
        <taxon>Laterata</taxon>
        <taxon>Lacertibaenia</taxon>
        <taxon>Lacertidae</taxon>
        <taxon>Podarcis</taxon>
    </lineage>
</organism>
<evidence type="ECO:0000256" key="2">
    <source>
        <dbReference type="ARBA" id="ARBA00004514"/>
    </source>
</evidence>
<dbReference type="GO" id="GO:0005092">
    <property type="term" value="F:GDP-dissociation inhibitor activity"/>
    <property type="evidence" value="ECO:0007669"/>
    <property type="project" value="Ensembl"/>
</dbReference>
<keyword evidence="5 14" id="KW-0349">Heme</keyword>
<dbReference type="InterPro" id="IPR050532">
    <property type="entry name" value="Globin-like_OT"/>
</dbReference>
<dbReference type="InterPro" id="IPR012292">
    <property type="entry name" value="Globin/Proto"/>
</dbReference>
<evidence type="ECO:0000259" key="15">
    <source>
        <dbReference type="PROSITE" id="PS01033"/>
    </source>
</evidence>
<dbReference type="GeneID" id="114591615"/>
<comment type="function">
    <text evidence="12">Monomeric globin with a bis-histidyl six-coordinate heme-iron atom through which it can bind dioxygen, carbon monoxide and nitric oxide. Could help transport oxygen and increase its availability to the metabolically active neuronal tissues, though its low quantity in tissues as well as its high affinity for dioxygen, which may limit its oxygen-releasing ability, argue against it. The ferrous/deoxygenated form exhibits a nitrite reductase activity and it could produce nitric oxide which in turn inhibits cellular respiration in response to hypoxia. In its ferrous/deoxygenated state, it may also exhibit GDI (Guanine nucleotide Dissociation Inhibitor) activity toward heterotrimeric G-alpha proteins, thereby regulating signal transduction to facilitate neuroprotective responses in the wake of hypoxia and associated oxidative stress.</text>
</comment>
<dbReference type="Ensembl" id="ENSPMRT00000003954.1">
    <property type="protein sequence ID" value="ENSPMRP00000003691.1"/>
    <property type="gene ID" value="ENSPMRG00000002578.1"/>
</dbReference>
<dbReference type="Gene3D" id="1.10.490.10">
    <property type="entry name" value="Globins"/>
    <property type="match status" value="1"/>
</dbReference>
<dbReference type="Pfam" id="PF00042">
    <property type="entry name" value="Globin"/>
    <property type="match status" value="1"/>
</dbReference>
<keyword evidence="14" id="KW-0561">Oxygen transport</keyword>
<dbReference type="GO" id="GO:0020037">
    <property type="term" value="F:heme binding"/>
    <property type="evidence" value="ECO:0007669"/>
    <property type="project" value="InterPro"/>
</dbReference>
<evidence type="ECO:0000256" key="11">
    <source>
        <dbReference type="ARBA" id="ARBA00044549"/>
    </source>
</evidence>
<dbReference type="GO" id="GO:0098809">
    <property type="term" value="F:nitrite reductase activity"/>
    <property type="evidence" value="ECO:0007669"/>
    <property type="project" value="Ensembl"/>
</dbReference>
<evidence type="ECO:0000256" key="1">
    <source>
        <dbReference type="ARBA" id="ARBA00004305"/>
    </source>
</evidence>
<reference evidence="16 17" key="1">
    <citation type="journal article" date="2019" name="Proc. Natl. Acad. Sci. U.S.A.">
        <title>Regulatory changes in pterin and carotenoid genes underlie balanced color polymorphisms in the wall lizard.</title>
        <authorList>
            <person name="Andrade P."/>
            <person name="Pinho C."/>
            <person name="Perez I de Lanuza G."/>
            <person name="Afonso S."/>
            <person name="Brejcha J."/>
            <person name="Rubin C.J."/>
            <person name="Wallerman O."/>
            <person name="Pereira P."/>
            <person name="Sabatino S.J."/>
            <person name="Bellati A."/>
            <person name="Pellitteri-Rosa D."/>
            <person name="Bosakova Z."/>
            <person name="Bunikis I."/>
            <person name="Carretero M.A."/>
            <person name="Feiner N."/>
            <person name="Marsik P."/>
            <person name="Pauperio F."/>
            <person name="Salvi D."/>
            <person name="Soler L."/>
            <person name="While G.M."/>
            <person name="Uller T."/>
            <person name="Font E."/>
            <person name="Andersson L."/>
            <person name="Carneiro M."/>
        </authorList>
    </citation>
    <scope>NUCLEOTIDE SEQUENCE</scope>
</reference>
<reference evidence="16" key="2">
    <citation type="submission" date="2025-08" db="UniProtKB">
        <authorList>
            <consortium name="Ensembl"/>
        </authorList>
    </citation>
    <scope>IDENTIFICATION</scope>
</reference>
<comment type="subcellular location">
    <subcellularLocation>
        <location evidence="2">Cytoplasm</location>
        <location evidence="2">Cytosol</location>
    </subcellularLocation>
    <subcellularLocation>
        <location evidence="1">Mitochondrion matrix</location>
    </subcellularLocation>
</comment>
<keyword evidence="6" id="KW-0479">Metal-binding</keyword>
<evidence type="ECO:0000256" key="13">
    <source>
        <dbReference type="ARBA" id="ARBA00048118"/>
    </source>
</evidence>
<dbReference type="OMA" id="MQRGWET"/>
<comment type="similarity">
    <text evidence="3 14">Belongs to the globin family.</text>
</comment>
<feature type="domain" description="Globin" evidence="15">
    <location>
        <begin position="5"/>
        <end position="154"/>
    </location>
</feature>
<name>A0A670HVX1_PODMU</name>
<keyword evidence="17" id="KW-1185">Reference proteome</keyword>
<evidence type="ECO:0000256" key="6">
    <source>
        <dbReference type="ARBA" id="ARBA00022723"/>
    </source>
</evidence>
<dbReference type="PANTHER" id="PTHR46458:SF19">
    <property type="entry name" value="NEUROGLOBIN"/>
    <property type="match status" value="1"/>
</dbReference>
<keyword evidence="9" id="KW-0496">Mitochondrion</keyword>
<dbReference type="KEGG" id="pmua:114591615"/>
<keyword evidence="7" id="KW-0560">Oxidoreductase</keyword>
<accession>A0A670HVX1</accession>
<dbReference type="GO" id="GO:0071456">
    <property type="term" value="P:cellular response to hypoxia"/>
    <property type="evidence" value="ECO:0007669"/>
    <property type="project" value="Ensembl"/>
</dbReference>
<evidence type="ECO:0000256" key="10">
    <source>
        <dbReference type="ARBA" id="ARBA00040609"/>
    </source>
</evidence>
<dbReference type="InterPro" id="IPR000971">
    <property type="entry name" value="Globin"/>
</dbReference>
<reference evidence="16" key="3">
    <citation type="submission" date="2025-09" db="UniProtKB">
        <authorList>
            <consortium name="Ensembl"/>
        </authorList>
    </citation>
    <scope>IDENTIFICATION</scope>
</reference>
<dbReference type="GeneTree" id="ENSGT00510000048375"/>
<dbReference type="GO" id="GO:0019825">
    <property type="term" value="F:oxygen binding"/>
    <property type="evidence" value="ECO:0007669"/>
    <property type="project" value="Ensembl"/>
</dbReference>
<dbReference type="SUPFAM" id="SSF46458">
    <property type="entry name" value="Globin-like"/>
    <property type="match status" value="1"/>
</dbReference>
<dbReference type="PROSITE" id="PS01033">
    <property type="entry name" value="GLOBIN"/>
    <property type="match status" value="1"/>
</dbReference>
<evidence type="ECO:0000313" key="17">
    <source>
        <dbReference type="Proteomes" id="UP000472272"/>
    </source>
</evidence>
<protein>
    <recommendedName>
        <fullName evidence="10">Neuroglobin</fullName>
    </recommendedName>
    <alternativeName>
        <fullName evidence="11">Nitrite reductase</fullName>
    </alternativeName>
</protein>
<evidence type="ECO:0000313" key="16">
    <source>
        <dbReference type="Ensembl" id="ENSPMRP00000003691.1"/>
    </source>
</evidence>
<dbReference type="GO" id="GO:0005759">
    <property type="term" value="C:mitochondrial matrix"/>
    <property type="evidence" value="ECO:0007669"/>
    <property type="project" value="UniProtKB-SubCell"/>
</dbReference>
<dbReference type="RefSeq" id="XP_028574681.1">
    <property type="nucleotide sequence ID" value="XM_028718848.1"/>
</dbReference>
<dbReference type="InterPro" id="IPR009050">
    <property type="entry name" value="Globin-like_sf"/>
</dbReference>
<keyword evidence="14" id="KW-0813">Transport</keyword>
<evidence type="ECO:0000256" key="5">
    <source>
        <dbReference type="ARBA" id="ARBA00022617"/>
    </source>
</evidence>
<dbReference type="OrthoDB" id="436496at2759"/>
<dbReference type="FunFam" id="1.10.490.10:FF:000006">
    <property type="entry name" value="Neuroglobin"/>
    <property type="match status" value="1"/>
</dbReference>
<dbReference type="GO" id="GO:0046872">
    <property type="term" value="F:metal ion binding"/>
    <property type="evidence" value="ECO:0007669"/>
    <property type="project" value="UniProtKB-KW"/>
</dbReference>
<comment type="catalytic activity">
    <reaction evidence="13">
        <text>Fe(III)-heme b-[protein] + nitric oxide + H2O = Fe(II)-heme b-[protein] + nitrite + 2 H(+)</text>
        <dbReference type="Rhea" id="RHEA:77711"/>
        <dbReference type="Rhea" id="RHEA-COMP:18975"/>
        <dbReference type="Rhea" id="RHEA-COMP:18976"/>
        <dbReference type="ChEBI" id="CHEBI:15377"/>
        <dbReference type="ChEBI" id="CHEBI:15378"/>
        <dbReference type="ChEBI" id="CHEBI:16301"/>
        <dbReference type="ChEBI" id="CHEBI:16480"/>
        <dbReference type="ChEBI" id="CHEBI:55376"/>
        <dbReference type="ChEBI" id="CHEBI:60344"/>
    </reaction>
    <physiologicalReaction direction="right-to-left" evidence="13">
        <dbReference type="Rhea" id="RHEA:77713"/>
    </physiologicalReaction>
</comment>
<sequence length="160" mass="18172">MESDGLSSADQKLIRESWEKVNSSPIEHGLVLFTRLFDLDPDLLPLFQYNCRKFSTPQECLSSPEFLEHIRKVMLVIDAAVTHLENLQCLEEYLANLGKKHQAVGVKVESFSAVGESLLYMLEKCHGPAFNVNVREAWTKLYSIVVKAMSCGWDVPRKVE</sequence>
<dbReference type="GO" id="GO:0005344">
    <property type="term" value="F:oxygen carrier activity"/>
    <property type="evidence" value="ECO:0007669"/>
    <property type="project" value="UniProtKB-KW"/>
</dbReference>